<evidence type="ECO:0000313" key="2">
    <source>
        <dbReference type="Proteomes" id="UP001150603"/>
    </source>
</evidence>
<sequence length="803" mass="87160">MSPRPTGQQLKSPQLNRPSQGTADDVNVSYACLRGFRSGPWGYESEVGVTTLLRSVVARSGGASDMSSDQQSSGSMPMASGVAAGDDFASTHMRAAEFDWLLTLCPVPARFLAKQPISTIGNIGAAMGESSTSLVLYQQPVTPYTKLVDDAIQLFGHIFPTLSENAQLTILDDLVLRLNRLPFNSHRYLAVLTNILSALYAAMQGGVLVRQGLISLGHNGSSMQQQFEIAPRVARAVIEMTRAALILPSPEHRLLAGEVIGHLATFTRDASTSYLPYLLEHLTNQAIRSRDRFARAGTAVALGSLYSRAGSIVAGGLLRQVVVLLHSLASDKDPIVHTWAISALAEAAMSAGFMFEPHARDTFQMALKLFLSDSHAFPLYASAQWIRGKEHMSNTATDCASYERVLPLRSMIDPTAWAKQAAAAQQQQSDGAGNHRGLGNIVTVSRDAAITHPNSTTHHGRSGDEQRDAMAAAATGAEGDYQYVCARSDVDTYDARAAIGHLVSSLILVFGPELQVDDATRDSVTTLLRQLHRALPSIGVPVPAMGAGLQLSPIVDPDARWQTVAEFVFATQKQLLFFPPKQPEFLPLLVRQSLRPILQTRRTTYYGYSSSVHSFQHVAVLALDSVLRLYGDRIFESLQASHQEYWADWSMDDIVWESLALHNTVREQISVSGTERDSTTLLSDLRKLVHSVISLVVGHDYRRLEALCAMTDECFDETGEKAQAICNILDLVETLCAVFTKRAGAVPTLGSRHTRRIATPNGKAADAAADHSAAVDDVRPFNAETKKLAIAAIISILDVIEQA</sequence>
<proteinExistence type="predicted"/>
<protein>
    <submittedName>
        <fullName evidence="1">Uncharacterized protein</fullName>
    </submittedName>
</protein>
<gene>
    <name evidence="1" type="ORF">FBU59_003077</name>
</gene>
<comment type="caution">
    <text evidence="1">The sequence shown here is derived from an EMBL/GenBank/DDBJ whole genome shotgun (WGS) entry which is preliminary data.</text>
</comment>
<name>A0ACC1J9I6_9FUNG</name>
<feature type="non-terminal residue" evidence="1">
    <location>
        <position position="803"/>
    </location>
</feature>
<keyword evidence="2" id="KW-1185">Reference proteome</keyword>
<evidence type="ECO:0000313" key="1">
    <source>
        <dbReference type="EMBL" id="KAJ1942854.1"/>
    </source>
</evidence>
<organism evidence="1 2">
    <name type="scientific">Linderina macrospora</name>
    <dbReference type="NCBI Taxonomy" id="4868"/>
    <lineage>
        <taxon>Eukaryota</taxon>
        <taxon>Fungi</taxon>
        <taxon>Fungi incertae sedis</taxon>
        <taxon>Zoopagomycota</taxon>
        <taxon>Kickxellomycotina</taxon>
        <taxon>Kickxellomycetes</taxon>
        <taxon>Kickxellales</taxon>
        <taxon>Kickxellaceae</taxon>
        <taxon>Linderina</taxon>
    </lineage>
</organism>
<dbReference type="Proteomes" id="UP001150603">
    <property type="component" value="Unassembled WGS sequence"/>
</dbReference>
<accession>A0ACC1J9I6</accession>
<reference evidence="1" key="1">
    <citation type="submission" date="2022-07" db="EMBL/GenBank/DDBJ databases">
        <title>Phylogenomic reconstructions and comparative analyses of Kickxellomycotina fungi.</title>
        <authorList>
            <person name="Reynolds N.K."/>
            <person name="Stajich J.E."/>
            <person name="Barry K."/>
            <person name="Grigoriev I.V."/>
            <person name="Crous P."/>
            <person name="Smith M.E."/>
        </authorList>
    </citation>
    <scope>NUCLEOTIDE SEQUENCE</scope>
    <source>
        <strain evidence="1">NRRL 5244</strain>
    </source>
</reference>
<dbReference type="EMBL" id="JANBPW010001859">
    <property type="protein sequence ID" value="KAJ1942854.1"/>
    <property type="molecule type" value="Genomic_DNA"/>
</dbReference>